<keyword evidence="11 20" id="KW-0863">Zinc-finger</keyword>
<dbReference type="FunFam" id="3.30.40.10:FF:000051">
    <property type="entry name" value="RBR-type E3 ubiquitin transferase"/>
    <property type="match status" value="1"/>
</dbReference>
<comment type="subunit">
    <text evidence="6">Homotetramer.</text>
</comment>
<evidence type="ECO:0000256" key="15">
    <source>
        <dbReference type="ARBA" id="ARBA00022958"/>
    </source>
</evidence>
<dbReference type="InterPro" id="IPR001841">
    <property type="entry name" value="Znf_RING"/>
</dbReference>
<evidence type="ECO:0000256" key="9">
    <source>
        <dbReference type="ARBA" id="ARBA00022723"/>
    </source>
</evidence>
<dbReference type="InterPro" id="IPR016039">
    <property type="entry name" value="Thiolase-like"/>
</dbReference>
<keyword evidence="21" id="KW-0175">Coiled coil</keyword>
<evidence type="ECO:0000256" key="10">
    <source>
        <dbReference type="ARBA" id="ARBA00022737"/>
    </source>
</evidence>
<evidence type="ECO:0000256" key="3">
    <source>
        <dbReference type="ARBA" id="ARBA00004173"/>
    </source>
</evidence>
<proteinExistence type="inferred from homology"/>
<evidence type="ECO:0000256" key="1">
    <source>
        <dbReference type="ARBA" id="ARBA00001798"/>
    </source>
</evidence>
<evidence type="ECO:0000256" key="2">
    <source>
        <dbReference type="ARBA" id="ARBA00004167"/>
    </source>
</evidence>
<dbReference type="GO" id="GO:0031090">
    <property type="term" value="C:organelle membrane"/>
    <property type="evidence" value="ECO:0007669"/>
    <property type="project" value="UniProtKB-ARBA"/>
</dbReference>
<comment type="pathway">
    <text evidence="4">Protein modification; protein ubiquitination.</text>
</comment>
<feature type="compositionally biased region" description="Low complexity" evidence="22">
    <location>
        <begin position="1241"/>
        <end position="1263"/>
    </location>
</feature>
<dbReference type="CDD" id="cd00751">
    <property type="entry name" value="thiolase"/>
    <property type="match status" value="1"/>
</dbReference>
<keyword evidence="16" id="KW-1133">Transmembrane helix</keyword>
<sequence length="1434" mass="160615">MLSRSINLSKTVRYFSTSSATLNEVVIVAVNRTPIGSIGGVLSSVTGPKLQSISIADALNRAGLKPTDVDEAIIGNVISSNLGQAPARQCAIGAGLPTSVVCTTVNKVCSSGMKAVMFGTQSIQLGHSRVVVAGGFESMSNVPYYTDKMRYGAKYGNVQLVDGLVRDGLSDAYDGSAMGVCGDVCATKHNITRQEQDAYAVESYKRAQASQKDGLFKDEIVPVPIPQKGGEPLLIKDDEEPTRAKFDKIPGLKPAFTKDGTITAANASKLNDGAATVILMSASLAKEKGLKPLAKIIGYADAEQAPVDFPTAPALAIPKALKNANISIKDVDYFEINEAFSVVPLANAKLLDIDLKKLNILGGAVAMGHPIGSSGARIIATLTNILHKKGGKYGVAAICNGGGGASAIVMYMWGFVREMHWNLALEFNPSHRGANNQLRMKIKTTNVNTTNNNNCTTSPTTQSLFAEIKYPDIRKRLNIRYNDEITSILLDHENFKVTSLINVLAERFQVDVAIRPLLRLKTVEDGGRRIISLQDNSTYHDQILVLFQSTIKELESEQSEQERIRKQQEILKAERLKFEEENTNYRSDSKFLQDSFQLIQLYKDHTSISDSYPYCLQFLLTLDTNIEYGYIFINDNLNYQNNGVELNDVRVYSPNCNEFADLVNGWIKDSIDSGSKDICSIINHTFEKFKQHFKPSQPYTSVNDINQIFPSNLKSLETISHSQFLLNIQKMIVNISDSLKLNYSKSSQVLYKNQWNMSKLKASIREGVTKAEVEQRLIDRTRFKQLTFGDNADEDCSICYCPFEDQKSVVQLACGHNFCYQCMSSYIIASVSDGNGSSSPISCMDRECNYVLDMVTIFNILLKDDIRSFAQLNTMIINDVALLSKSKWCPGTGNRTCTRLLFGADQRNNIPFVVCACGANLCLLCGANDPHWPSACVKSHTLDGEVEDFQWIFQNTTLCRKCTYPIERSGGCNHMVCQKCQHQLCYICGDDWAPRHYACIPSKDKALRFRSLLEKSESESYFSTVLFAQHNIRRSNPFGALFNNLYGLSYKVADKDKDLVLRATRVVMSIIKNKFVNASEKEDAFADLRLIIPHVYRIKKVSDELRHAKLKAAQANLQRPVDIIRSLVCRISLNDKPNELLDTMFVQRSFPEFRREVMDMVAGATQGKVVLSTSFRLYNRFGHLVKSWNDILYNDHLFITKDDTETFVQPIIQEQVEEEISQEQLVKKLKDIKLKSKREPNSNQSNQSNQSPSTSPTKQQQTQKKIDPMILVEASLLFADLYKLDDEQSYDLVSNIYHQSSIAIKSVDELINLVLAENIGKQFSRNVFADPESVESKAKEELTKLIVSADYTEFVENNIGHIEQCLIDCNFDVQLALPMILSDAQADECARLQQHYDDQDEDELDDYLEYVDELESNTKILYTRPNRKGAADFW</sequence>
<keyword evidence="19" id="KW-0012">Acyltransferase</keyword>
<evidence type="ECO:0000256" key="19">
    <source>
        <dbReference type="ARBA" id="ARBA00023315"/>
    </source>
</evidence>
<gene>
    <name evidence="25" type="primary">cnrK</name>
    <name evidence="25" type="ORF">DFA_05828</name>
</gene>
<feature type="domain" description="RING-type" evidence="23">
    <location>
        <begin position="796"/>
        <end position="843"/>
    </location>
</feature>
<dbReference type="GO" id="GO:0006635">
    <property type="term" value="P:fatty acid beta-oxidation"/>
    <property type="evidence" value="ECO:0007669"/>
    <property type="project" value="TreeGrafter"/>
</dbReference>
<dbReference type="FunFam" id="3.40.47.10:FF:000007">
    <property type="entry name" value="acetyl-CoA acetyltransferase, mitochondrial"/>
    <property type="match status" value="1"/>
</dbReference>
<dbReference type="Gene3D" id="3.30.40.10">
    <property type="entry name" value="Zinc/RING finger domain, C3HC4 (zinc finger)"/>
    <property type="match status" value="1"/>
</dbReference>
<dbReference type="Gene3D" id="3.40.47.10">
    <property type="match status" value="1"/>
</dbReference>
<comment type="similarity">
    <text evidence="5">Belongs to the thiolase-like superfamily. Thiolase family.</text>
</comment>
<dbReference type="STRING" id="1054147.F4PMV0"/>
<evidence type="ECO:0000259" key="23">
    <source>
        <dbReference type="PROSITE" id="PS50089"/>
    </source>
</evidence>
<evidence type="ECO:0000256" key="12">
    <source>
        <dbReference type="ARBA" id="ARBA00022786"/>
    </source>
</evidence>
<dbReference type="Proteomes" id="UP000007797">
    <property type="component" value="Unassembled WGS sequence"/>
</dbReference>
<evidence type="ECO:0000256" key="16">
    <source>
        <dbReference type="ARBA" id="ARBA00022989"/>
    </source>
</evidence>
<evidence type="ECO:0000256" key="14">
    <source>
        <dbReference type="ARBA" id="ARBA00022946"/>
    </source>
</evidence>
<feature type="domain" description="RING-type" evidence="24">
    <location>
        <begin position="792"/>
        <end position="1003"/>
    </location>
</feature>
<evidence type="ECO:0000313" key="25">
    <source>
        <dbReference type="EMBL" id="EGG23694.1"/>
    </source>
</evidence>
<keyword evidence="12" id="KW-0833">Ubl conjugation pathway</keyword>
<evidence type="ECO:0000256" key="18">
    <source>
        <dbReference type="ARBA" id="ARBA00023136"/>
    </source>
</evidence>
<evidence type="ECO:0000256" key="21">
    <source>
        <dbReference type="SAM" id="Coils"/>
    </source>
</evidence>
<dbReference type="InterPro" id="IPR020617">
    <property type="entry name" value="Thiolase_C"/>
</dbReference>
<accession>F4PMV0</accession>
<dbReference type="GO" id="GO:0061630">
    <property type="term" value="F:ubiquitin protein ligase activity"/>
    <property type="evidence" value="ECO:0007669"/>
    <property type="project" value="UniProtKB-EC"/>
</dbReference>
<dbReference type="Pfam" id="PF22191">
    <property type="entry name" value="IBR_1"/>
    <property type="match status" value="1"/>
</dbReference>
<dbReference type="EMBL" id="GL883008">
    <property type="protein sequence ID" value="EGG23694.1"/>
    <property type="molecule type" value="Genomic_DNA"/>
</dbReference>
<dbReference type="CDD" id="cd20336">
    <property type="entry name" value="Rcat_RBR"/>
    <property type="match status" value="1"/>
</dbReference>
<evidence type="ECO:0000256" key="17">
    <source>
        <dbReference type="ARBA" id="ARBA00023128"/>
    </source>
</evidence>
<evidence type="ECO:0000256" key="5">
    <source>
        <dbReference type="ARBA" id="ARBA00010982"/>
    </source>
</evidence>
<dbReference type="PROSITE" id="PS00099">
    <property type="entry name" value="THIOLASE_3"/>
    <property type="match status" value="1"/>
</dbReference>
<dbReference type="Pfam" id="PF02803">
    <property type="entry name" value="Thiolase_C"/>
    <property type="match status" value="1"/>
</dbReference>
<dbReference type="PANTHER" id="PTHR18919">
    <property type="entry name" value="ACETYL-COA C-ACYLTRANSFERASE"/>
    <property type="match status" value="1"/>
</dbReference>
<feature type="region of interest" description="Disordered" evidence="22">
    <location>
        <begin position="1236"/>
        <end position="1265"/>
    </location>
</feature>
<dbReference type="SMART" id="SM00184">
    <property type="entry name" value="RING"/>
    <property type="match status" value="1"/>
</dbReference>
<dbReference type="InterPro" id="IPR002155">
    <property type="entry name" value="Thiolase"/>
</dbReference>
<comment type="catalytic activity">
    <reaction evidence="1">
        <text>[E2 ubiquitin-conjugating enzyme]-S-ubiquitinyl-L-cysteine + [acceptor protein]-L-lysine = [E2 ubiquitin-conjugating enzyme]-L-cysteine + [acceptor protein]-N(6)-ubiquitinyl-L-lysine.</text>
        <dbReference type="EC" id="2.3.2.31"/>
    </reaction>
</comment>
<keyword evidence="17" id="KW-0496">Mitochondrion</keyword>
<dbReference type="InterPro" id="IPR017907">
    <property type="entry name" value="Znf_RING_CS"/>
</dbReference>
<dbReference type="GeneID" id="14874873"/>
<dbReference type="Gene3D" id="1.20.120.1750">
    <property type="match status" value="1"/>
</dbReference>
<feature type="coiled-coil region" evidence="21">
    <location>
        <begin position="551"/>
        <end position="581"/>
    </location>
</feature>
<evidence type="ECO:0000259" key="24">
    <source>
        <dbReference type="PROSITE" id="PS51873"/>
    </source>
</evidence>
<keyword evidence="15" id="KW-0630">Potassium</keyword>
<keyword evidence="18" id="KW-0472">Membrane</keyword>
<keyword evidence="10" id="KW-0677">Repeat</keyword>
<dbReference type="GO" id="GO:0003985">
    <property type="term" value="F:acetyl-CoA C-acetyltransferase activity"/>
    <property type="evidence" value="ECO:0007669"/>
    <property type="project" value="TreeGrafter"/>
</dbReference>
<dbReference type="InterPro" id="IPR020610">
    <property type="entry name" value="Thiolase_AS"/>
</dbReference>
<evidence type="ECO:0000256" key="11">
    <source>
        <dbReference type="ARBA" id="ARBA00022771"/>
    </source>
</evidence>
<dbReference type="PANTHER" id="PTHR18919:SF156">
    <property type="entry name" value="ACETYL-COA ACETYLTRANSFERASE, MITOCHONDRIAL"/>
    <property type="match status" value="1"/>
</dbReference>
<dbReference type="GO" id="GO:0008270">
    <property type="term" value="F:zinc ion binding"/>
    <property type="evidence" value="ECO:0007669"/>
    <property type="project" value="UniProtKB-KW"/>
</dbReference>
<dbReference type="PROSITE" id="PS51873">
    <property type="entry name" value="TRIAD"/>
    <property type="match status" value="1"/>
</dbReference>
<dbReference type="InterPro" id="IPR044066">
    <property type="entry name" value="TRIAD_supradom"/>
</dbReference>
<dbReference type="Pfam" id="PF13639">
    <property type="entry name" value="zf-RING_2"/>
    <property type="match status" value="1"/>
</dbReference>
<dbReference type="InterPro" id="IPR013083">
    <property type="entry name" value="Znf_RING/FYVE/PHD"/>
</dbReference>
<keyword evidence="7" id="KW-0808">Transferase</keyword>
<comment type="subcellular location">
    <subcellularLocation>
        <location evidence="2">Membrane</location>
        <topology evidence="2">Single-pass membrane protein</topology>
    </subcellularLocation>
    <subcellularLocation>
        <location evidence="3">Mitochondrion</location>
    </subcellularLocation>
</comment>
<evidence type="ECO:0000256" key="13">
    <source>
        <dbReference type="ARBA" id="ARBA00022833"/>
    </source>
</evidence>
<evidence type="ECO:0000256" key="20">
    <source>
        <dbReference type="PROSITE-ProRule" id="PRU00175"/>
    </source>
</evidence>
<dbReference type="PROSITE" id="PS00098">
    <property type="entry name" value="THIOLASE_1"/>
    <property type="match status" value="1"/>
</dbReference>
<keyword evidence="14" id="KW-0809">Transit peptide</keyword>
<dbReference type="PROSITE" id="PS50089">
    <property type="entry name" value="ZF_RING_2"/>
    <property type="match status" value="1"/>
</dbReference>
<dbReference type="InterPro" id="IPR020615">
    <property type="entry name" value="Thiolase_acyl_enz_int_AS"/>
</dbReference>
<evidence type="ECO:0000256" key="22">
    <source>
        <dbReference type="SAM" id="MobiDB-lite"/>
    </source>
</evidence>
<dbReference type="RefSeq" id="XP_004361545.1">
    <property type="nucleotide sequence ID" value="XM_004361488.1"/>
</dbReference>
<protein>
    <submittedName>
        <fullName evidence="25">RING zinc finger-containing protein</fullName>
    </submittedName>
</protein>
<keyword evidence="26" id="KW-1185">Reference proteome</keyword>
<keyword evidence="13" id="KW-0862">Zinc</keyword>
<dbReference type="NCBIfam" id="TIGR01930">
    <property type="entry name" value="AcCoA-C-Actrans"/>
    <property type="match status" value="1"/>
</dbReference>
<dbReference type="OrthoDB" id="5404651at2759"/>
<dbReference type="Pfam" id="PF00108">
    <property type="entry name" value="Thiolase_N"/>
    <property type="match status" value="1"/>
</dbReference>
<keyword evidence="9" id="KW-0479">Metal-binding</keyword>
<dbReference type="SUPFAM" id="SSF53901">
    <property type="entry name" value="Thiolase-like"/>
    <property type="match status" value="2"/>
</dbReference>
<reference evidence="26" key="1">
    <citation type="journal article" date="2011" name="Genome Res.">
        <title>Phylogeny-wide analysis of social amoeba genomes highlights ancient origins for complex intercellular communication.</title>
        <authorList>
            <person name="Heidel A.J."/>
            <person name="Lawal H.M."/>
            <person name="Felder M."/>
            <person name="Schilde C."/>
            <person name="Helps N.R."/>
            <person name="Tunggal B."/>
            <person name="Rivero F."/>
            <person name="John U."/>
            <person name="Schleicher M."/>
            <person name="Eichinger L."/>
            <person name="Platzer M."/>
            <person name="Noegel A.A."/>
            <person name="Schaap P."/>
            <person name="Gloeckner G."/>
        </authorList>
    </citation>
    <scope>NUCLEOTIDE SEQUENCE [LARGE SCALE GENOMIC DNA]</scope>
    <source>
        <strain evidence="26">SH3</strain>
    </source>
</reference>
<dbReference type="InterPro" id="IPR020613">
    <property type="entry name" value="Thiolase_CS"/>
</dbReference>
<evidence type="ECO:0000256" key="6">
    <source>
        <dbReference type="ARBA" id="ARBA00011881"/>
    </source>
</evidence>
<dbReference type="KEGG" id="dfa:DFA_05828"/>
<dbReference type="SUPFAM" id="SSF57850">
    <property type="entry name" value="RING/U-box"/>
    <property type="match status" value="2"/>
</dbReference>
<dbReference type="PROSITE" id="PS00737">
    <property type="entry name" value="THIOLASE_2"/>
    <property type="match status" value="1"/>
</dbReference>
<evidence type="ECO:0000313" key="26">
    <source>
        <dbReference type="Proteomes" id="UP000007797"/>
    </source>
</evidence>
<evidence type="ECO:0000256" key="8">
    <source>
        <dbReference type="ARBA" id="ARBA00022692"/>
    </source>
</evidence>
<dbReference type="InterPro" id="IPR020616">
    <property type="entry name" value="Thiolase_N"/>
</dbReference>
<dbReference type="GO" id="GO:0005739">
    <property type="term" value="C:mitochondrion"/>
    <property type="evidence" value="ECO:0007669"/>
    <property type="project" value="UniProtKB-SubCell"/>
</dbReference>
<name>F4PMV0_CACFS</name>
<organism evidence="25 26">
    <name type="scientific">Cavenderia fasciculata</name>
    <name type="common">Slime mold</name>
    <name type="synonym">Dictyostelium fasciculatum</name>
    <dbReference type="NCBI Taxonomy" id="261658"/>
    <lineage>
        <taxon>Eukaryota</taxon>
        <taxon>Amoebozoa</taxon>
        <taxon>Evosea</taxon>
        <taxon>Eumycetozoa</taxon>
        <taxon>Dictyostelia</taxon>
        <taxon>Acytosteliales</taxon>
        <taxon>Cavenderiaceae</taxon>
        <taxon>Cavenderia</taxon>
    </lineage>
</organism>
<dbReference type="PROSITE" id="PS00518">
    <property type="entry name" value="ZF_RING_1"/>
    <property type="match status" value="1"/>
</dbReference>
<keyword evidence="8" id="KW-0812">Transmembrane</keyword>
<evidence type="ECO:0000256" key="4">
    <source>
        <dbReference type="ARBA" id="ARBA00004906"/>
    </source>
</evidence>
<evidence type="ECO:0000256" key="7">
    <source>
        <dbReference type="ARBA" id="ARBA00022679"/>
    </source>
</evidence>